<dbReference type="InterPro" id="IPR025640">
    <property type="entry name" value="GYF_2"/>
</dbReference>
<dbReference type="Pfam" id="PF13421">
    <property type="entry name" value="Band_7_1"/>
    <property type="match status" value="1"/>
</dbReference>
<dbReference type="Gene3D" id="3.30.479.30">
    <property type="entry name" value="Band 7 domain"/>
    <property type="match status" value="1"/>
</dbReference>
<dbReference type="KEGG" id="muh:HYN43_015470"/>
<reference evidence="3 4" key="1">
    <citation type="submission" date="2018-10" db="EMBL/GenBank/DDBJ databases">
        <title>Genome sequencing of Mucilaginibacter sp. HYN0043.</title>
        <authorList>
            <person name="Kim M."/>
            <person name="Yi H."/>
        </authorList>
    </citation>
    <scope>NUCLEOTIDE SEQUENCE [LARGE SCALE GENOMIC DNA]</scope>
    <source>
        <strain evidence="3 4">HYN0043</strain>
    </source>
</reference>
<dbReference type="PANTHER" id="PTHR37826:SF2">
    <property type="entry name" value="ZINC-RIBBON DOMAIN-CONTAINING PROTEIN"/>
    <property type="match status" value="1"/>
</dbReference>
<feature type="domain" description="GYF" evidence="2">
    <location>
        <begin position="314"/>
        <end position="361"/>
    </location>
</feature>
<protein>
    <submittedName>
        <fullName evidence="3">DUF4339 domain-containing protein</fullName>
    </submittedName>
</protein>
<evidence type="ECO:0000259" key="2">
    <source>
        <dbReference type="Pfam" id="PF14237"/>
    </source>
</evidence>
<dbReference type="OrthoDB" id="9764015at2"/>
<sequence>MSLLSRLSNELLDIIEWVDTTQNTLVWKFPRYDNAIKMGAKLIVRESQAAVFMNGGKVADVFMPGTYELQTGNMPILTTIMSWKYGFNSPFKADVYFVSLRQFTNQKWGTKNPVMLRDPEFGPVRLRAFGTFNFKVQDPKVFITEIAATNPEFVLEDINEQLRNTAVSRGMDAVAQSKIPVLDLAANYNEVGTMITQSIQPDFAEIGLLLTKLLVENISLPAEVEQMLDKRSEMGILGNLGAYAQFQAANAIEKSAENTIGGNLGAAGMGLGVGAAMMGQVGNIFQQNQFNPNSANVSSTGDLPPAVPVVAQIHIVKDGKSDGPHSIADLNAMVMSGQITRETLVWKKGMAAWAAASTVAEVAQLFENVPPPIA</sequence>
<dbReference type="InterPro" id="IPR036013">
    <property type="entry name" value="Band_7/SPFH_dom_sf"/>
</dbReference>
<evidence type="ECO:0000313" key="3">
    <source>
        <dbReference type="EMBL" id="AYL96611.1"/>
    </source>
</evidence>
<feature type="domain" description="SPFH" evidence="1">
    <location>
        <begin position="26"/>
        <end position="236"/>
    </location>
</feature>
<dbReference type="Pfam" id="PF14237">
    <property type="entry name" value="GYF_2"/>
    <property type="match status" value="1"/>
</dbReference>
<dbReference type="Proteomes" id="UP000270046">
    <property type="component" value="Chromosome"/>
</dbReference>
<name>A0A494VRE7_9SPHI</name>
<evidence type="ECO:0000313" key="4">
    <source>
        <dbReference type="Proteomes" id="UP000270046"/>
    </source>
</evidence>
<accession>A0A494VRE7</accession>
<dbReference type="PANTHER" id="PTHR37826">
    <property type="entry name" value="FLOTILLIN BAND_7_5 DOMAIN PROTEIN"/>
    <property type="match status" value="1"/>
</dbReference>
<organism evidence="3 4">
    <name type="scientific">Mucilaginibacter celer</name>
    <dbReference type="NCBI Taxonomy" id="2305508"/>
    <lineage>
        <taxon>Bacteria</taxon>
        <taxon>Pseudomonadati</taxon>
        <taxon>Bacteroidota</taxon>
        <taxon>Sphingobacteriia</taxon>
        <taxon>Sphingobacteriales</taxon>
        <taxon>Sphingobacteriaceae</taxon>
        <taxon>Mucilaginibacter</taxon>
    </lineage>
</organism>
<proteinExistence type="predicted"/>
<dbReference type="CDD" id="cd03408">
    <property type="entry name" value="SPFH_like_u1"/>
    <property type="match status" value="1"/>
</dbReference>
<gene>
    <name evidence="3" type="ORF">HYN43_015470</name>
</gene>
<dbReference type="RefSeq" id="WP_119410207.1">
    <property type="nucleotide sequence ID" value="NZ_CP032869.1"/>
</dbReference>
<dbReference type="SUPFAM" id="SSF117892">
    <property type="entry name" value="Band 7/SPFH domain"/>
    <property type="match status" value="1"/>
</dbReference>
<dbReference type="AlphaFoldDB" id="A0A494VRE7"/>
<keyword evidence="4" id="KW-1185">Reference proteome</keyword>
<evidence type="ECO:0000259" key="1">
    <source>
        <dbReference type="Pfam" id="PF13421"/>
    </source>
</evidence>
<dbReference type="EMBL" id="CP032869">
    <property type="protein sequence ID" value="AYL96611.1"/>
    <property type="molecule type" value="Genomic_DNA"/>
</dbReference>
<dbReference type="InterPro" id="IPR033880">
    <property type="entry name" value="SPFH_YdjI"/>
</dbReference>